<reference evidence="1" key="1">
    <citation type="submission" date="2020-04" db="EMBL/GenBank/DDBJ databases">
        <authorList>
            <person name="Alioto T."/>
            <person name="Alioto T."/>
            <person name="Gomez Garrido J."/>
        </authorList>
    </citation>
    <scope>NUCLEOTIDE SEQUENCE</scope>
    <source>
        <strain evidence="1">A484AB</strain>
    </source>
</reference>
<dbReference type="Proteomes" id="UP001152795">
    <property type="component" value="Unassembled WGS sequence"/>
</dbReference>
<organism evidence="1 2">
    <name type="scientific">Paramuricea clavata</name>
    <name type="common">Red gorgonian</name>
    <name type="synonym">Violescent sea-whip</name>
    <dbReference type="NCBI Taxonomy" id="317549"/>
    <lineage>
        <taxon>Eukaryota</taxon>
        <taxon>Metazoa</taxon>
        <taxon>Cnidaria</taxon>
        <taxon>Anthozoa</taxon>
        <taxon>Octocorallia</taxon>
        <taxon>Malacalcyonacea</taxon>
        <taxon>Plexauridae</taxon>
        <taxon>Paramuricea</taxon>
    </lineage>
</organism>
<keyword evidence="2" id="KW-1185">Reference proteome</keyword>
<evidence type="ECO:0000313" key="1">
    <source>
        <dbReference type="EMBL" id="CAB4006448.1"/>
    </source>
</evidence>
<accession>A0A6S7IXX4</accession>
<sequence length="116" mass="12843">RGQSCVANLLELLYIGSILDVGGQVDAVYLDMSKAFDENIKNKKCEQNTSAENVVIMKNLTPKLDFASGKSDAKTKYLLEDKNEMATKIESLEATVTELTKDNNGIKQVLDLKQNE</sequence>
<dbReference type="AlphaFoldDB" id="A0A6S7IXX4"/>
<evidence type="ECO:0000313" key="2">
    <source>
        <dbReference type="Proteomes" id="UP001152795"/>
    </source>
</evidence>
<feature type="non-terminal residue" evidence="1">
    <location>
        <position position="1"/>
    </location>
</feature>
<comment type="caution">
    <text evidence="1">The sequence shown here is derived from an EMBL/GenBank/DDBJ whole genome shotgun (WGS) entry which is preliminary data.</text>
</comment>
<proteinExistence type="predicted"/>
<protein>
    <submittedName>
        <fullName evidence="1">Uncharacterized protein</fullName>
    </submittedName>
</protein>
<name>A0A6S7IXX4_PARCT</name>
<dbReference type="EMBL" id="CACRXK020005511">
    <property type="protein sequence ID" value="CAB4006448.1"/>
    <property type="molecule type" value="Genomic_DNA"/>
</dbReference>
<dbReference type="OrthoDB" id="5985347at2759"/>
<gene>
    <name evidence="1" type="ORF">PACLA_8A021231</name>
</gene>